<evidence type="ECO:0000256" key="1">
    <source>
        <dbReference type="SAM" id="Coils"/>
    </source>
</evidence>
<dbReference type="Pfam" id="PF14303">
    <property type="entry name" value="NAM-associated"/>
    <property type="match status" value="1"/>
</dbReference>
<evidence type="ECO:0000313" key="4">
    <source>
        <dbReference type="EMBL" id="EES20113.1"/>
    </source>
</evidence>
<feature type="compositionally biased region" description="Basic and acidic residues" evidence="2">
    <location>
        <begin position="1"/>
        <end position="14"/>
    </location>
</feature>
<protein>
    <recommendedName>
        <fullName evidence="3">No apical meristem-associated C-terminal domain-containing protein</fullName>
    </recommendedName>
</protein>
<feature type="region of interest" description="Disordered" evidence="2">
    <location>
        <begin position="1"/>
        <end position="74"/>
    </location>
</feature>
<gene>
    <name evidence="4" type="primary">Sb0010s002020</name>
    <name evidence="4" type="ORF">SORBIDRAFT_0010s002020</name>
</gene>
<feature type="domain" description="No apical meristem-associated C-terminal" evidence="3">
    <location>
        <begin position="1"/>
        <end position="150"/>
    </location>
</feature>
<evidence type="ECO:0000256" key="2">
    <source>
        <dbReference type="SAM" id="MobiDB-lite"/>
    </source>
</evidence>
<dbReference type="EMBL" id="GL002604">
    <property type="protein sequence ID" value="EES20113.1"/>
    <property type="molecule type" value="Genomic_DNA"/>
</dbReference>
<feature type="non-terminal residue" evidence="4">
    <location>
        <position position="1"/>
    </location>
</feature>
<dbReference type="InterPro" id="IPR029466">
    <property type="entry name" value="NAM-associated_C"/>
</dbReference>
<accession>C6JRH2</accession>
<dbReference type="AlphaFoldDB" id="C6JRH2"/>
<proteinExistence type="predicted"/>
<organism evidence="4">
    <name type="scientific">Sorghum bicolor</name>
    <name type="common">Sorghum</name>
    <name type="synonym">Sorghum vulgare</name>
    <dbReference type="NCBI Taxonomy" id="4558"/>
    <lineage>
        <taxon>Eukaryota</taxon>
        <taxon>Viridiplantae</taxon>
        <taxon>Streptophyta</taxon>
        <taxon>Embryophyta</taxon>
        <taxon>Tracheophyta</taxon>
        <taxon>Spermatophyta</taxon>
        <taxon>Magnoliopsida</taxon>
        <taxon>Liliopsida</taxon>
        <taxon>Poales</taxon>
        <taxon>Poaceae</taxon>
        <taxon>PACMAD clade</taxon>
        <taxon>Panicoideae</taxon>
        <taxon>Andropogonodae</taxon>
        <taxon>Andropogoneae</taxon>
        <taxon>Sorghinae</taxon>
        <taxon>Sorghum</taxon>
    </lineage>
</organism>
<feature type="compositionally biased region" description="Low complexity" evidence="2">
    <location>
        <begin position="61"/>
        <end position="70"/>
    </location>
</feature>
<reference evidence="4" key="1">
    <citation type="journal article" date="2009" name="Nature">
        <title>The Sorghum bicolor genome and the diversification of grasses.</title>
        <authorList>
            <person name="Paterson A.H."/>
            <person name="Bowers J.E."/>
            <person name="Bruggmann R."/>
            <person name="Dubchak I."/>
            <person name="Grimwood J."/>
            <person name="Gundlach H."/>
            <person name="Haberer G."/>
            <person name="Hellsten U."/>
            <person name="Mitros T."/>
            <person name="Poliakov A."/>
            <person name="Schmutz J."/>
            <person name="Spannagl M."/>
            <person name="Tang H."/>
            <person name="Wang X."/>
            <person name="Wicker T."/>
            <person name="Bharti A.K."/>
            <person name="Chapman J."/>
            <person name="Feltus F.A."/>
            <person name="Gowik U."/>
            <person name="Grigoriev I.V."/>
            <person name="Lyons E."/>
            <person name="Maher C.A."/>
            <person name="Martis M."/>
            <person name="Narechania A."/>
            <person name="Otillar R.P."/>
            <person name="Penning B.W."/>
            <person name="Salamov A.A."/>
            <person name="Wang Y."/>
            <person name="Zhang L."/>
            <person name="Carpita N.C."/>
            <person name="Freeling M."/>
            <person name="Gingle A.R."/>
            <person name="Hash C.T."/>
            <person name="Keller B."/>
            <person name="Klein P."/>
            <person name="Kresovich S."/>
            <person name="McCann M.C."/>
            <person name="Ming R."/>
            <person name="Peterson D.G."/>
            <person name="Mehboob-ur-Rahman"/>
            <person name="Ware D."/>
            <person name="Westhoff P."/>
            <person name="Mayer K.F."/>
            <person name="Messing J."/>
            <person name="Rokhsar D.S."/>
        </authorList>
    </citation>
    <scope>NUCLEOTIDE SEQUENCE [LARGE SCALE GENOMIC DNA]</scope>
</reference>
<name>C6JRH2_SORBI</name>
<evidence type="ECO:0000259" key="3">
    <source>
        <dbReference type="Pfam" id="PF14303"/>
    </source>
</evidence>
<sequence length="157" mass="18047">LKDEDKWKSRRVELAEQQQPTAKKKQKTTKESTPSNVEANDNDEVCEVATSGSGERKRPPGQKQAKQARQGGDDACIAALDKMWEKKEARDRERDKAREAEREADKAFLELEKKRVEAALLKEEKDIMLADKSSLDQDQLQWLEIMKKKILARHMAN</sequence>
<dbReference type="HOGENOM" id="CLU_012390_3_2_1"/>
<keyword evidence="1" id="KW-0175">Coiled coil</keyword>
<feature type="coiled-coil region" evidence="1">
    <location>
        <begin position="83"/>
        <end position="126"/>
    </location>
</feature>